<feature type="domain" description="Extradiol ring-cleavage dioxygenase class III enzyme subunit B" evidence="7">
    <location>
        <begin position="13"/>
        <end position="241"/>
    </location>
</feature>
<protein>
    <submittedName>
        <fullName evidence="8">4,5-DOPA dioxygenase extradiol</fullName>
        <ecNumber evidence="8">1.13.11.29</ecNumber>
    </submittedName>
</protein>
<name>A0A6B8TYZ9_9CORY</name>
<dbReference type="PANTHER" id="PTHR30096:SF0">
    <property type="entry name" value="4,5-DOPA DIOXYGENASE EXTRADIOL-LIKE PROTEIN"/>
    <property type="match status" value="1"/>
</dbReference>
<keyword evidence="3" id="KW-0479">Metal-binding</keyword>
<evidence type="ECO:0000256" key="5">
    <source>
        <dbReference type="ARBA" id="ARBA00023002"/>
    </source>
</evidence>
<evidence type="ECO:0000256" key="2">
    <source>
        <dbReference type="ARBA" id="ARBA00007581"/>
    </source>
</evidence>
<dbReference type="InterPro" id="IPR014436">
    <property type="entry name" value="Extradiol_dOase_DODA"/>
</dbReference>
<proteinExistence type="inferred from homology"/>
<dbReference type="Proteomes" id="UP000426857">
    <property type="component" value="Chromosome"/>
</dbReference>
<evidence type="ECO:0000259" key="7">
    <source>
        <dbReference type="Pfam" id="PF02900"/>
    </source>
</evidence>
<keyword evidence="8" id="KW-0223">Dioxygenase</keyword>
<dbReference type="EC" id="1.13.11.29" evidence="8"/>
<dbReference type="EMBL" id="CP046322">
    <property type="protein sequence ID" value="QGS34515.1"/>
    <property type="molecule type" value="Genomic_DNA"/>
</dbReference>
<dbReference type="SUPFAM" id="SSF53213">
    <property type="entry name" value="LigB-like"/>
    <property type="match status" value="1"/>
</dbReference>
<comment type="similarity">
    <text evidence="2">Belongs to the DODA-type extradiol aromatic ring-opening dioxygenase family.</text>
</comment>
<gene>
    <name evidence="8" type="primary">ygiD</name>
    <name evidence="8" type="ORF">FOB82_05650</name>
</gene>
<accession>A0A6B8TYZ9</accession>
<evidence type="ECO:0000256" key="4">
    <source>
        <dbReference type="ARBA" id="ARBA00022833"/>
    </source>
</evidence>
<dbReference type="GO" id="GO:0008198">
    <property type="term" value="F:ferrous iron binding"/>
    <property type="evidence" value="ECO:0007669"/>
    <property type="project" value="InterPro"/>
</dbReference>
<dbReference type="NCBIfam" id="NF007914">
    <property type="entry name" value="PRK10628.1"/>
    <property type="match status" value="1"/>
</dbReference>
<keyword evidence="4" id="KW-0862">Zinc</keyword>
<dbReference type="Gene3D" id="3.40.830.10">
    <property type="entry name" value="LigB-like"/>
    <property type="match status" value="1"/>
</dbReference>
<evidence type="ECO:0000313" key="8">
    <source>
        <dbReference type="EMBL" id="QGS34515.1"/>
    </source>
</evidence>
<evidence type="ECO:0000256" key="1">
    <source>
        <dbReference type="ARBA" id="ARBA00001947"/>
    </source>
</evidence>
<feature type="region of interest" description="Disordered" evidence="6">
    <location>
        <begin position="246"/>
        <end position="272"/>
    </location>
</feature>
<evidence type="ECO:0000313" key="9">
    <source>
        <dbReference type="Proteomes" id="UP000426857"/>
    </source>
</evidence>
<dbReference type="GO" id="GO:0050297">
    <property type="term" value="F:stizolobate synthase activity"/>
    <property type="evidence" value="ECO:0007669"/>
    <property type="project" value="UniProtKB-EC"/>
</dbReference>
<evidence type="ECO:0000256" key="3">
    <source>
        <dbReference type="ARBA" id="ARBA00022723"/>
    </source>
</evidence>
<keyword evidence="5 8" id="KW-0560">Oxidoreductase</keyword>
<reference evidence="8 9" key="1">
    <citation type="submission" date="2019-11" db="EMBL/GenBank/DDBJ databases">
        <title>FDA dAtabase for Regulatory Grade micrObial Sequences (FDA-ARGOS): Supporting development and validation of Infectious Disease Dx tests.</title>
        <authorList>
            <person name="Kerrigan L."/>
            <person name="Long C."/>
            <person name="Tallon L."/>
            <person name="Sadzewicz L."/>
            <person name="Vavikolanu K."/>
            <person name="Mehta A."/>
            <person name="Aluvathingal J."/>
            <person name="Nadendla S."/>
            <person name="Yan Y."/>
            <person name="Sichtig H."/>
        </authorList>
    </citation>
    <scope>NUCLEOTIDE SEQUENCE [LARGE SCALE GENOMIC DNA]</scope>
    <source>
        <strain evidence="8 9">FDAARGOS_674</strain>
    </source>
</reference>
<dbReference type="KEGG" id="cxe:FOB82_05650"/>
<dbReference type="PANTHER" id="PTHR30096">
    <property type="entry name" value="4,5-DOPA DIOXYGENASE EXTRADIOL-LIKE PROTEIN"/>
    <property type="match status" value="1"/>
</dbReference>
<dbReference type="CDD" id="cd07363">
    <property type="entry name" value="45_DOPA_Dioxygenase"/>
    <property type="match status" value="1"/>
</dbReference>
<dbReference type="GO" id="GO:0008270">
    <property type="term" value="F:zinc ion binding"/>
    <property type="evidence" value="ECO:0007669"/>
    <property type="project" value="InterPro"/>
</dbReference>
<dbReference type="InterPro" id="IPR004183">
    <property type="entry name" value="Xdiol_dOase_suB"/>
</dbReference>
<evidence type="ECO:0000256" key="6">
    <source>
        <dbReference type="SAM" id="MobiDB-lite"/>
    </source>
</evidence>
<organism evidence="8 9">
    <name type="scientific">Corynebacterium xerosis</name>
    <dbReference type="NCBI Taxonomy" id="1725"/>
    <lineage>
        <taxon>Bacteria</taxon>
        <taxon>Bacillati</taxon>
        <taxon>Actinomycetota</taxon>
        <taxon>Actinomycetes</taxon>
        <taxon>Mycobacteriales</taxon>
        <taxon>Corynebacteriaceae</taxon>
        <taxon>Corynebacterium</taxon>
    </lineage>
</organism>
<dbReference type="Pfam" id="PF02900">
    <property type="entry name" value="LigB"/>
    <property type="match status" value="1"/>
</dbReference>
<sequence length="295" mass="31419">MTTNAAVPSRQPALFLGHGSPMNAIEDNRHSRAWAELGRELARNKPEAIVAVSAHWYGNATAVTAMPDPRTIHDFYGFPQELFDVEYQAPGSPELAERIGDVLAPDWVGQDRDSWGLDHGTWSVLAHLMPAADVPVVQLSINAEKPLDYHLELGRKLAALRDEGVLVLGSGNVVHNLRAVDWANPGGGYDWADRFDEAAREIMLGDPSTIGELRGHRDWRLAVPTPDHFLPLAYIAGAAGDVAGSRDARGAGEAAGGAADSAEGRAKGGAGAGGVRVIDEGRAMGSLSMTGYLYE</sequence>
<dbReference type="AlphaFoldDB" id="A0A6B8TYZ9"/>
<comment type="cofactor">
    <cofactor evidence="1">
        <name>Zn(2+)</name>
        <dbReference type="ChEBI" id="CHEBI:29105"/>
    </cofactor>
</comment>
<dbReference type="RefSeq" id="WP_155868645.1">
    <property type="nucleotide sequence ID" value="NZ_CP046322.1"/>
</dbReference>